<dbReference type="STRING" id="1121298.SAMN05444401_0187"/>
<evidence type="ECO:0000256" key="7">
    <source>
        <dbReference type="RuleBase" id="RU363032"/>
    </source>
</evidence>
<dbReference type="GO" id="GO:0055085">
    <property type="term" value="P:transmembrane transport"/>
    <property type="evidence" value="ECO:0007669"/>
    <property type="project" value="InterPro"/>
</dbReference>
<reference evidence="9 10" key="1">
    <citation type="submission" date="2016-11" db="EMBL/GenBank/DDBJ databases">
        <authorList>
            <person name="Jaros S."/>
            <person name="Januszkiewicz K."/>
            <person name="Wedrychowicz H."/>
        </authorList>
    </citation>
    <scope>NUCLEOTIDE SEQUENCE [LARGE SCALE GENOMIC DNA]</scope>
    <source>
        <strain evidence="9 10">DSM 21864</strain>
    </source>
</reference>
<evidence type="ECO:0000259" key="8">
    <source>
        <dbReference type="PROSITE" id="PS50928"/>
    </source>
</evidence>
<keyword evidence="5 7" id="KW-1133">Transmembrane helix</keyword>
<dbReference type="EMBL" id="FQZO01000011">
    <property type="protein sequence ID" value="SHJ94301.1"/>
    <property type="molecule type" value="Genomic_DNA"/>
</dbReference>
<dbReference type="InterPro" id="IPR000515">
    <property type="entry name" value="MetI-like"/>
</dbReference>
<keyword evidence="4 7" id="KW-0812">Transmembrane</keyword>
<protein>
    <submittedName>
        <fullName evidence="9">Peptide/nickel transport system permease protein</fullName>
    </submittedName>
</protein>
<evidence type="ECO:0000256" key="2">
    <source>
        <dbReference type="ARBA" id="ARBA00022448"/>
    </source>
</evidence>
<evidence type="ECO:0000256" key="5">
    <source>
        <dbReference type="ARBA" id="ARBA00022989"/>
    </source>
</evidence>
<name>A0A1M6NEY7_9CLOT</name>
<keyword evidence="10" id="KW-1185">Reference proteome</keyword>
<feature type="transmembrane region" description="Helical" evidence="7">
    <location>
        <begin position="12"/>
        <end position="30"/>
    </location>
</feature>
<evidence type="ECO:0000256" key="3">
    <source>
        <dbReference type="ARBA" id="ARBA00022475"/>
    </source>
</evidence>
<dbReference type="Pfam" id="PF00528">
    <property type="entry name" value="BPD_transp_1"/>
    <property type="match status" value="1"/>
</dbReference>
<dbReference type="PANTHER" id="PTHR43163">
    <property type="entry name" value="DIPEPTIDE TRANSPORT SYSTEM PERMEASE PROTEIN DPPB-RELATED"/>
    <property type="match status" value="1"/>
</dbReference>
<dbReference type="InterPro" id="IPR035906">
    <property type="entry name" value="MetI-like_sf"/>
</dbReference>
<evidence type="ECO:0000313" key="10">
    <source>
        <dbReference type="Proteomes" id="UP000184080"/>
    </source>
</evidence>
<keyword evidence="6 7" id="KW-0472">Membrane</keyword>
<feature type="domain" description="ABC transmembrane type-1" evidence="8">
    <location>
        <begin position="95"/>
        <end position="305"/>
    </location>
</feature>
<dbReference type="RefSeq" id="WP_073011995.1">
    <property type="nucleotide sequence ID" value="NZ_FQZO01000011.1"/>
</dbReference>
<accession>A0A1M6NEY7</accession>
<proteinExistence type="inferred from homology"/>
<dbReference type="Pfam" id="PF19300">
    <property type="entry name" value="BPD_transp_1_N"/>
    <property type="match status" value="1"/>
</dbReference>
<evidence type="ECO:0000256" key="1">
    <source>
        <dbReference type="ARBA" id="ARBA00004651"/>
    </source>
</evidence>
<dbReference type="InterPro" id="IPR045621">
    <property type="entry name" value="BPD_transp_1_N"/>
</dbReference>
<dbReference type="PROSITE" id="PS50928">
    <property type="entry name" value="ABC_TM1"/>
    <property type="match status" value="1"/>
</dbReference>
<evidence type="ECO:0000313" key="9">
    <source>
        <dbReference type="EMBL" id="SHJ94301.1"/>
    </source>
</evidence>
<feature type="transmembrane region" description="Helical" evidence="7">
    <location>
        <begin position="134"/>
        <end position="162"/>
    </location>
</feature>
<comment type="subcellular location">
    <subcellularLocation>
        <location evidence="1 7">Cell membrane</location>
        <topology evidence="1 7">Multi-pass membrane protein</topology>
    </subcellularLocation>
</comment>
<dbReference type="Proteomes" id="UP000184080">
    <property type="component" value="Unassembled WGS sequence"/>
</dbReference>
<keyword evidence="3" id="KW-1003">Cell membrane</keyword>
<evidence type="ECO:0000256" key="6">
    <source>
        <dbReference type="ARBA" id="ARBA00023136"/>
    </source>
</evidence>
<feature type="transmembrane region" description="Helical" evidence="7">
    <location>
        <begin position="236"/>
        <end position="262"/>
    </location>
</feature>
<feature type="transmembrane region" description="Helical" evidence="7">
    <location>
        <begin position="282"/>
        <end position="308"/>
    </location>
</feature>
<dbReference type="PANTHER" id="PTHR43163:SF6">
    <property type="entry name" value="DIPEPTIDE TRANSPORT SYSTEM PERMEASE PROTEIN DPPB-RELATED"/>
    <property type="match status" value="1"/>
</dbReference>
<evidence type="ECO:0000256" key="4">
    <source>
        <dbReference type="ARBA" id="ARBA00022692"/>
    </source>
</evidence>
<dbReference type="AlphaFoldDB" id="A0A1M6NEY7"/>
<keyword evidence="2 7" id="KW-0813">Transport</keyword>
<feature type="transmembrane region" description="Helical" evidence="7">
    <location>
        <begin position="182"/>
        <end position="201"/>
    </location>
</feature>
<dbReference type="OrthoDB" id="9773221at2"/>
<dbReference type="Gene3D" id="1.10.3720.10">
    <property type="entry name" value="MetI-like"/>
    <property type="match status" value="1"/>
</dbReference>
<comment type="similarity">
    <text evidence="7">Belongs to the binding-protein-dependent transport system permease family.</text>
</comment>
<gene>
    <name evidence="9" type="ORF">SAMN05444401_0187</name>
</gene>
<dbReference type="SUPFAM" id="SSF161098">
    <property type="entry name" value="MetI-like"/>
    <property type="match status" value="1"/>
</dbReference>
<organism evidence="9 10">
    <name type="scientific">Clostridium amylolyticum</name>
    <dbReference type="NCBI Taxonomy" id="1121298"/>
    <lineage>
        <taxon>Bacteria</taxon>
        <taxon>Bacillati</taxon>
        <taxon>Bacillota</taxon>
        <taxon>Clostridia</taxon>
        <taxon>Eubacteriales</taxon>
        <taxon>Clostridiaceae</taxon>
        <taxon>Clostridium</taxon>
    </lineage>
</organism>
<dbReference type="GO" id="GO:0005886">
    <property type="term" value="C:plasma membrane"/>
    <property type="evidence" value="ECO:0007669"/>
    <property type="project" value="UniProtKB-SubCell"/>
</dbReference>
<sequence length="316" mass="34851">MGRYILKRVLQAIPILIIVSVISFSLIKLAPGDPVQAFVTPKMSAAQVEMVRHNLGLDKPIYIQYLRWVSGVLKGDLGYSLVNYRPVTAEILGRIPATLWLMGVSLVFSVIIGITLGLLSAFHKGKFTDSIISFFSYIGISIPSFWFAMILIVTFSSKLGILPSVGMRTVGVNSFWDVLKHTIMPALVLSIQNTAIITRYIRTNAITQMKEDYVRTAVSKGLTLKRVFTKHVLRNVLLPIVTILGMSLPDLIAGAFITETIFGWPGMGRLGINSIFSFDYPLIMGITMLSSVMVILGNLISDILYGIVDPRVKAVI</sequence>
<feature type="transmembrane region" description="Helical" evidence="7">
    <location>
        <begin position="99"/>
        <end position="122"/>
    </location>
</feature>
<dbReference type="CDD" id="cd06261">
    <property type="entry name" value="TM_PBP2"/>
    <property type="match status" value="1"/>
</dbReference>